<gene>
    <name evidence="1" type="ORF">Sradi_4423800</name>
</gene>
<comment type="caution">
    <text evidence="1">The sequence shown here is derived from an EMBL/GenBank/DDBJ whole genome shotgun (WGS) entry which is preliminary data.</text>
</comment>
<protein>
    <recommendedName>
        <fullName evidence="2">Retrotransposon Copia-like N-terminal domain-containing protein</fullName>
    </recommendedName>
</protein>
<dbReference type="AlphaFoldDB" id="A0AAW2NSN4"/>
<organism evidence="1">
    <name type="scientific">Sesamum radiatum</name>
    <name type="common">Black benniseed</name>
    <dbReference type="NCBI Taxonomy" id="300843"/>
    <lineage>
        <taxon>Eukaryota</taxon>
        <taxon>Viridiplantae</taxon>
        <taxon>Streptophyta</taxon>
        <taxon>Embryophyta</taxon>
        <taxon>Tracheophyta</taxon>
        <taxon>Spermatophyta</taxon>
        <taxon>Magnoliopsida</taxon>
        <taxon>eudicotyledons</taxon>
        <taxon>Gunneridae</taxon>
        <taxon>Pentapetalae</taxon>
        <taxon>asterids</taxon>
        <taxon>lamiids</taxon>
        <taxon>Lamiales</taxon>
        <taxon>Pedaliaceae</taxon>
        <taxon>Sesamum</taxon>
    </lineage>
</organism>
<evidence type="ECO:0008006" key="2">
    <source>
        <dbReference type="Google" id="ProtNLM"/>
    </source>
</evidence>
<dbReference type="Pfam" id="PF14223">
    <property type="entry name" value="Retrotran_gag_2"/>
    <property type="match status" value="1"/>
</dbReference>
<name>A0AAW2NSN4_SESRA</name>
<proteinExistence type="predicted"/>
<reference evidence="1" key="1">
    <citation type="submission" date="2020-06" db="EMBL/GenBank/DDBJ databases">
        <authorList>
            <person name="Li T."/>
            <person name="Hu X."/>
            <person name="Zhang T."/>
            <person name="Song X."/>
            <person name="Zhang H."/>
            <person name="Dai N."/>
            <person name="Sheng W."/>
            <person name="Hou X."/>
            <person name="Wei L."/>
        </authorList>
    </citation>
    <scope>NUCLEOTIDE SEQUENCE</scope>
    <source>
        <strain evidence="1">G02</strain>
        <tissue evidence="1">Leaf</tissue>
    </source>
</reference>
<dbReference type="EMBL" id="JACGWJ010000019">
    <property type="protein sequence ID" value="KAL0345925.1"/>
    <property type="molecule type" value="Genomic_DNA"/>
</dbReference>
<sequence>MFKNPLSIILEANKLNANNYNDWLRKLKIILGFESQTYVLDQSPPASLSNDSSAEERMMFKKWHDDDQKMAEGSSIHDHYVQMLSFVEKVENLKAGIKNDTYIDVFLQSLPPSDDPFIVNFNMNGLEKFIP</sequence>
<accession>A0AAW2NSN4</accession>
<reference evidence="1" key="2">
    <citation type="journal article" date="2024" name="Plant">
        <title>Genomic evolution and insights into agronomic trait innovations of Sesamum species.</title>
        <authorList>
            <person name="Miao H."/>
            <person name="Wang L."/>
            <person name="Qu L."/>
            <person name="Liu H."/>
            <person name="Sun Y."/>
            <person name="Le M."/>
            <person name="Wang Q."/>
            <person name="Wei S."/>
            <person name="Zheng Y."/>
            <person name="Lin W."/>
            <person name="Duan Y."/>
            <person name="Cao H."/>
            <person name="Xiong S."/>
            <person name="Wang X."/>
            <person name="Wei L."/>
            <person name="Li C."/>
            <person name="Ma Q."/>
            <person name="Ju M."/>
            <person name="Zhao R."/>
            <person name="Li G."/>
            <person name="Mu C."/>
            <person name="Tian Q."/>
            <person name="Mei H."/>
            <person name="Zhang T."/>
            <person name="Gao T."/>
            <person name="Zhang H."/>
        </authorList>
    </citation>
    <scope>NUCLEOTIDE SEQUENCE</scope>
    <source>
        <strain evidence="1">G02</strain>
    </source>
</reference>
<evidence type="ECO:0000313" key="1">
    <source>
        <dbReference type="EMBL" id="KAL0345925.1"/>
    </source>
</evidence>